<dbReference type="InterPro" id="IPR036236">
    <property type="entry name" value="Znf_C2H2_sf"/>
</dbReference>
<dbReference type="PANTHER" id="PTHR46105:SF24">
    <property type="entry name" value="ZINC FINGER AND BTB DOMAIN CONTAINING 10"/>
    <property type="match status" value="1"/>
</dbReference>
<dbReference type="SMART" id="SM00355">
    <property type="entry name" value="ZnF_C2H2"/>
    <property type="match status" value="2"/>
</dbReference>
<keyword evidence="1" id="KW-0479">Metal-binding</keyword>
<dbReference type="InterPro" id="IPR013087">
    <property type="entry name" value="Znf_C2H2_type"/>
</dbReference>
<feature type="compositionally biased region" description="Acidic residues" evidence="2">
    <location>
        <begin position="196"/>
        <end position="214"/>
    </location>
</feature>
<evidence type="ECO:0000256" key="2">
    <source>
        <dbReference type="SAM" id="MobiDB-lite"/>
    </source>
</evidence>
<dbReference type="GO" id="GO:0000978">
    <property type="term" value="F:RNA polymerase II cis-regulatory region sequence-specific DNA binding"/>
    <property type="evidence" value="ECO:0007669"/>
    <property type="project" value="TreeGrafter"/>
</dbReference>
<dbReference type="GO" id="GO:0008270">
    <property type="term" value="F:zinc ion binding"/>
    <property type="evidence" value="ECO:0007669"/>
    <property type="project" value="UniProtKB-KW"/>
</dbReference>
<reference evidence="4 5" key="1">
    <citation type="journal article" date="2021" name="G3 (Bethesda)">
        <title>Improved contiguity of the threespine stickleback genome using long-read sequencing.</title>
        <authorList>
            <person name="Nath S."/>
            <person name="Shaw D.E."/>
            <person name="White M.A."/>
        </authorList>
    </citation>
    <scope>NUCLEOTIDE SEQUENCE [LARGE SCALE GENOMIC DNA]</scope>
    <source>
        <strain evidence="4 5">Lake Benthic</strain>
    </source>
</reference>
<dbReference type="Gene3D" id="3.30.160.60">
    <property type="entry name" value="Classic Zinc Finger"/>
    <property type="match status" value="2"/>
</dbReference>
<organism evidence="4 5">
    <name type="scientific">Gasterosteus aculeatus aculeatus</name>
    <name type="common">three-spined stickleback</name>
    <dbReference type="NCBI Taxonomy" id="481459"/>
    <lineage>
        <taxon>Eukaryota</taxon>
        <taxon>Metazoa</taxon>
        <taxon>Chordata</taxon>
        <taxon>Craniata</taxon>
        <taxon>Vertebrata</taxon>
        <taxon>Euteleostomi</taxon>
        <taxon>Actinopterygii</taxon>
        <taxon>Neopterygii</taxon>
        <taxon>Teleostei</taxon>
        <taxon>Neoteleostei</taxon>
        <taxon>Acanthomorphata</taxon>
        <taxon>Eupercaria</taxon>
        <taxon>Perciformes</taxon>
        <taxon>Cottioidei</taxon>
        <taxon>Gasterosteales</taxon>
        <taxon>Gasterosteidae</taxon>
        <taxon>Gasterosteus</taxon>
    </lineage>
</organism>
<dbReference type="Proteomes" id="UP000007635">
    <property type="component" value="Chromosome X"/>
</dbReference>
<dbReference type="Pfam" id="PF00096">
    <property type="entry name" value="zf-C2H2"/>
    <property type="match status" value="1"/>
</dbReference>
<dbReference type="GeneTree" id="ENSGT00940000157988"/>
<evidence type="ECO:0000313" key="4">
    <source>
        <dbReference type="Ensembl" id="ENSGACP00000065164.1"/>
    </source>
</evidence>
<dbReference type="GO" id="GO:0000981">
    <property type="term" value="F:DNA-binding transcription factor activity, RNA polymerase II-specific"/>
    <property type="evidence" value="ECO:0007669"/>
    <property type="project" value="TreeGrafter"/>
</dbReference>
<evidence type="ECO:0000313" key="5">
    <source>
        <dbReference type="Proteomes" id="UP000007635"/>
    </source>
</evidence>
<name>A0AAQ4RNE5_GASAC</name>
<dbReference type="PROSITE" id="PS00028">
    <property type="entry name" value="ZINC_FINGER_C2H2_1"/>
    <property type="match status" value="1"/>
</dbReference>
<dbReference type="InterPro" id="IPR050457">
    <property type="entry name" value="ZnFinger_BTB_dom_contain"/>
</dbReference>
<keyword evidence="1" id="KW-0863">Zinc-finger</keyword>
<dbReference type="PROSITE" id="PS50157">
    <property type="entry name" value="ZINC_FINGER_C2H2_2"/>
    <property type="match status" value="2"/>
</dbReference>
<reference evidence="4" key="3">
    <citation type="submission" date="2025-09" db="UniProtKB">
        <authorList>
            <consortium name="Ensembl"/>
        </authorList>
    </citation>
    <scope>IDENTIFICATION</scope>
</reference>
<evidence type="ECO:0000256" key="1">
    <source>
        <dbReference type="PROSITE-ProRule" id="PRU00042"/>
    </source>
</evidence>
<reference evidence="4" key="2">
    <citation type="submission" date="2025-08" db="UniProtKB">
        <authorList>
            <consortium name="Ensembl"/>
        </authorList>
    </citation>
    <scope>IDENTIFICATION</scope>
</reference>
<dbReference type="SUPFAM" id="SSF57667">
    <property type="entry name" value="beta-beta-alpha zinc fingers"/>
    <property type="match status" value="1"/>
</dbReference>
<dbReference type="Ensembl" id="ENSGACT00000075917.1">
    <property type="protein sequence ID" value="ENSGACP00000065164.1"/>
    <property type="gene ID" value="ENSGACG00000031631.1"/>
</dbReference>
<feature type="domain" description="C2H2-type" evidence="3">
    <location>
        <begin position="92"/>
        <end position="119"/>
    </location>
</feature>
<keyword evidence="1" id="KW-0862">Zinc</keyword>
<accession>A0AAQ4RNE5</accession>
<keyword evidence="5" id="KW-1185">Reference proteome</keyword>
<evidence type="ECO:0000259" key="3">
    <source>
        <dbReference type="PROSITE" id="PS50157"/>
    </source>
</evidence>
<feature type="region of interest" description="Disordered" evidence="2">
    <location>
        <begin position="186"/>
        <end position="233"/>
    </location>
</feature>
<protein>
    <submittedName>
        <fullName evidence="4">Zinc finger and BTB domain containing 10</fullName>
    </submittedName>
</protein>
<dbReference type="FunFam" id="3.30.160.60:FF:000492">
    <property type="entry name" value="Zinc finger and BTB domain containing 10"/>
    <property type="match status" value="1"/>
</dbReference>
<dbReference type="AlphaFoldDB" id="A0AAQ4RNE5"/>
<proteinExistence type="predicted"/>
<dbReference type="PANTHER" id="PTHR46105">
    <property type="entry name" value="AGAP004733-PA"/>
    <property type="match status" value="1"/>
</dbReference>
<sequence>MLLTEASIVSCGGVVGGAARCVHRALRCEVCTPLPSAAQALNHLSSLSPSLASPLPPFPELANQFQYSIIQDLPQGESWENGESSHLALNKLKCPHCNYIAKHRRTLKRHLIIHSGVRSFSCDICGKLFTRREHVKRHSLVHKKDKKYKCMVCKKIFMLAASVGIRHGSRRYGVCADCADSHQATQEGIEGMEFPRDEDFEGEEGEDLDGEEPTNNDQSNWGEGNAGAAPEED</sequence>
<feature type="domain" description="C2H2-type" evidence="3">
    <location>
        <begin position="120"/>
        <end position="147"/>
    </location>
</feature>